<dbReference type="InterPro" id="IPR016694">
    <property type="entry name" value="UCP017292"/>
</dbReference>
<comment type="caution">
    <text evidence="5">The sequence shown here is derived from an EMBL/GenBank/DDBJ whole genome shotgun (WGS) entry which is preliminary data.</text>
</comment>
<proteinExistence type="predicted"/>
<keyword evidence="1" id="KW-0479">Metal-binding</keyword>
<evidence type="ECO:0000256" key="2">
    <source>
        <dbReference type="ARBA" id="ARBA00022771"/>
    </source>
</evidence>
<keyword evidence="6" id="KW-1185">Reference proteome</keyword>
<dbReference type="InterPro" id="IPR008913">
    <property type="entry name" value="Znf_CHY"/>
</dbReference>
<feature type="domain" description="CHY-type" evidence="4">
    <location>
        <begin position="6"/>
        <end position="85"/>
    </location>
</feature>
<dbReference type="PANTHER" id="PTHR28082:SF1">
    <property type="entry name" value="HELPER OF TIM PROTEIN 13"/>
    <property type="match status" value="1"/>
</dbReference>
<dbReference type="InterPro" id="IPR037274">
    <property type="entry name" value="Znf_CHY_sf"/>
</dbReference>
<dbReference type="PANTHER" id="PTHR28082">
    <property type="entry name" value="ZINC FINGER PROTEIN"/>
    <property type="match status" value="1"/>
</dbReference>
<organism evidence="5 6">
    <name type="scientific">Pseudarthrobacter defluvii</name>
    <dbReference type="NCBI Taxonomy" id="410837"/>
    <lineage>
        <taxon>Bacteria</taxon>
        <taxon>Bacillati</taxon>
        <taxon>Actinomycetota</taxon>
        <taxon>Actinomycetes</taxon>
        <taxon>Micrococcales</taxon>
        <taxon>Micrococcaceae</taxon>
        <taxon>Pseudarthrobacter</taxon>
    </lineage>
</organism>
<dbReference type="RefSeq" id="WP_307490277.1">
    <property type="nucleotide sequence ID" value="NZ_JAUSSY010000006.1"/>
</dbReference>
<name>A0ABT9UGH4_9MICC</name>
<evidence type="ECO:0000259" key="4">
    <source>
        <dbReference type="PROSITE" id="PS51266"/>
    </source>
</evidence>
<evidence type="ECO:0000256" key="1">
    <source>
        <dbReference type="ARBA" id="ARBA00022723"/>
    </source>
</evidence>
<keyword evidence="2" id="KW-0863">Zinc-finger</keyword>
<sequence>MIFGRTVDDQTRCIHYHTQEDVIAIKFKCCRRYYPCHLCHEEADHRAQTWPRNEWSEPAVLCGVCKGEMSIHTYLATSSCPNCGARFNERCAAHTHLYFQTT</sequence>
<dbReference type="Proteomes" id="UP001226389">
    <property type="component" value="Unassembled WGS sequence"/>
</dbReference>
<dbReference type="PIRSF" id="PIRSF017292">
    <property type="entry name" value="UCP017292_Znf_CHY"/>
    <property type="match status" value="1"/>
</dbReference>
<evidence type="ECO:0000313" key="5">
    <source>
        <dbReference type="EMBL" id="MDQ0118730.1"/>
    </source>
</evidence>
<reference evidence="5 6" key="1">
    <citation type="submission" date="2023-07" db="EMBL/GenBank/DDBJ databases">
        <title>Sorghum-associated microbial communities from plants grown in Nebraska, USA.</title>
        <authorList>
            <person name="Schachtman D."/>
        </authorList>
    </citation>
    <scope>NUCLEOTIDE SEQUENCE [LARGE SCALE GENOMIC DNA]</scope>
    <source>
        <strain evidence="5 6">DS994</strain>
    </source>
</reference>
<dbReference type="EMBL" id="JAUSSY010000006">
    <property type="protein sequence ID" value="MDQ0118730.1"/>
    <property type="molecule type" value="Genomic_DNA"/>
</dbReference>
<evidence type="ECO:0000256" key="3">
    <source>
        <dbReference type="ARBA" id="ARBA00022833"/>
    </source>
</evidence>
<keyword evidence="3" id="KW-0862">Zinc</keyword>
<gene>
    <name evidence="5" type="ORF">J2T22_001916</name>
</gene>
<dbReference type="InterPro" id="IPR052604">
    <property type="entry name" value="Mito_Tim_assembly_helper"/>
</dbReference>
<dbReference type="Pfam" id="PF05495">
    <property type="entry name" value="zf-CHY"/>
    <property type="match status" value="1"/>
</dbReference>
<accession>A0ABT9UGH4</accession>
<protein>
    <submittedName>
        <fullName evidence="5">CHY-type Zn-finger protein</fullName>
    </submittedName>
</protein>
<dbReference type="SUPFAM" id="SSF161219">
    <property type="entry name" value="CHY zinc finger-like"/>
    <property type="match status" value="1"/>
</dbReference>
<dbReference type="PROSITE" id="PS51266">
    <property type="entry name" value="ZF_CHY"/>
    <property type="match status" value="1"/>
</dbReference>
<evidence type="ECO:0000313" key="6">
    <source>
        <dbReference type="Proteomes" id="UP001226389"/>
    </source>
</evidence>